<protein>
    <submittedName>
        <fullName evidence="4">D-ribitol-5-phosphate cytidylyltransferase isoform X1</fullName>
    </submittedName>
</protein>
<dbReference type="InterPro" id="IPR029044">
    <property type="entry name" value="Nucleotide-diphossugar_trans"/>
</dbReference>
<dbReference type="EMBL" id="OX597817">
    <property type="protein sequence ID" value="CAI9721431.1"/>
    <property type="molecule type" value="Genomic_DNA"/>
</dbReference>
<proteinExistence type="inferred from homology"/>
<dbReference type="GO" id="GO:0035269">
    <property type="term" value="P:protein O-linked glycosylation via mannose"/>
    <property type="evidence" value="ECO:0007669"/>
    <property type="project" value="TreeGrafter"/>
</dbReference>
<evidence type="ECO:0000256" key="1">
    <source>
        <dbReference type="ARBA" id="ARBA00009789"/>
    </source>
</evidence>
<dbReference type="PANTHER" id="PTHR43015:SF1">
    <property type="entry name" value="D-RIBITOL-5-PHOSPHATE CYTIDYLYLTRANSFERASE"/>
    <property type="match status" value="1"/>
</dbReference>
<evidence type="ECO:0000256" key="3">
    <source>
        <dbReference type="ARBA" id="ARBA00022695"/>
    </source>
</evidence>
<reference evidence="4" key="1">
    <citation type="submission" date="2023-08" db="EMBL/GenBank/DDBJ databases">
        <authorList>
            <person name="Alioto T."/>
            <person name="Alioto T."/>
            <person name="Gomez Garrido J."/>
        </authorList>
    </citation>
    <scope>NUCLEOTIDE SEQUENCE</scope>
</reference>
<gene>
    <name evidence="4" type="ORF">OCTVUL_1B027347</name>
</gene>
<dbReference type="InterPro" id="IPR034683">
    <property type="entry name" value="IspD/TarI"/>
</dbReference>
<dbReference type="CDD" id="cd02516">
    <property type="entry name" value="CDP-ME_synthetase"/>
    <property type="match status" value="1"/>
</dbReference>
<dbReference type="GO" id="GO:0047349">
    <property type="term" value="F:D-ribitol-5-phosphate cytidylyltransferase activity"/>
    <property type="evidence" value="ECO:0007669"/>
    <property type="project" value="TreeGrafter"/>
</dbReference>
<evidence type="ECO:0000256" key="2">
    <source>
        <dbReference type="ARBA" id="ARBA00022679"/>
    </source>
</evidence>
<evidence type="ECO:0000313" key="5">
    <source>
        <dbReference type="Proteomes" id="UP001162480"/>
    </source>
</evidence>
<evidence type="ECO:0000313" key="4">
    <source>
        <dbReference type="EMBL" id="CAI9721431.1"/>
    </source>
</evidence>
<keyword evidence="2" id="KW-0808">Transferase</keyword>
<dbReference type="PANTHER" id="PTHR43015">
    <property type="entry name" value="D-RIBITOL-5-PHOSPHATE CYTIDYLYLTRANSFERASE"/>
    <property type="match status" value="1"/>
</dbReference>
<dbReference type="PROSITE" id="PS01295">
    <property type="entry name" value="ISPD"/>
    <property type="match status" value="1"/>
</dbReference>
<dbReference type="Proteomes" id="UP001162480">
    <property type="component" value="Chromosome 4"/>
</dbReference>
<dbReference type="Gene3D" id="3.90.550.10">
    <property type="entry name" value="Spore Coat Polysaccharide Biosynthesis Protein SpsA, Chain A"/>
    <property type="match status" value="1"/>
</dbReference>
<accession>A0AA36F0U4</accession>
<keyword evidence="3 4" id="KW-0548">Nucleotidyltransferase</keyword>
<keyword evidence="5" id="KW-1185">Reference proteome</keyword>
<dbReference type="GO" id="GO:0008299">
    <property type="term" value="P:isoprenoid biosynthetic process"/>
    <property type="evidence" value="ECO:0007669"/>
    <property type="project" value="InterPro"/>
</dbReference>
<dbReference type="AlphaFoldDB" id="A0AA36F0U4"/>
<dbReference type="Pfam" id="PF01128">
    <property type="entry name" value="IspD"/>
    <property type="match status" value="1"/>
</dbReference>
<sequence length="400" mass="45370">MSESSSPVDFDVCVVLPAGGHGARTGVSTPKQFWSVLDKPLIVYTAQEFNRIPWVQKIIVCVAKEYVESFEDLICQYHLDKVEVTVAGFSRHQSIFNGIKKVSLVWKDPDIVLVHDAVRPLINESIIQQVAVAAKKYGAAGIVNPLTSNIISVNSDSFPSEFLDRNLYHASEMPQGFKFDFLKKSYEMCANEDIEHGTECLHLVQKYTNINAFLIEGPPLWKVTFRKDYFAAEGCLKEKYLKVGLVNIPNSSLVSALKYHLEEHHIKICILNTIEEQCSQLTSVVLGQTIVNLDGILNTIEELTEMWTGEPRRIVQGGLIIFLIYVSKKITFSKTLNQLQKYSRSLTEKFQGNISPIFILTKDMKNTERIVKLIKSLLWEMSDTYMGQLLQRPPDYDDLP</sequence>
<dbReference type="SUPFAM" id="SSF53448">
    <property type="entry name" value="Nucleotide-diphospho-sugar transferases"/>
    <property type="match status" value="1"/>
</dbReference>
<organism evidence="4 5">
    <name type="scientific">Octopus vulgaris</name>
    <name type="common">Common octopus</name>
    <dbReference type="NCBI Taxonomy" id="6645"/>
    <lineage>
        <taxon>Eukaryota</taxon>
        <taxon>Metazoa</taxon>
        <taxon>Spiralia</taxon>
        <taxon>Lophotrochozoa</taxon>
        <taxon>Mollusca</taxon>
        <taxon>Cephalopoda</taxon>
        <taxon>Coleoidea</taxon>
        <taxon>Octopodiformes</taxon>
        <taxon>Octopoda</taxon>
        <taxon>Incirrata</taxon>
        <taxon>Octopodidae</taxon>
        <taxon>Octopus</taxon>
    </lineage>
</organism>
<name>A0AA36F0U4_OCTVU</name>
<dbReference type="InterPro" id="IPR018294">
    <property type="entry name" value="ISPD_synthase_CS"/>
</dbReference>
<comment type="similarity">
    <text evidence="1">Belongs to the IspD/TarI cytidylyltransferase family. IspD subfamily.</text>
</comment>
<dbReference type="GO" id="GO:0005829">
    <property type="term" value="C:cytosol"/>
    <property type="evidence" value="ECO:0007669"/>
    <property type="project" value="TreeGrafter"/>
</dbReference>